<dbReference type="RefSeq" id="WP_311796944.1">
    <property type="nucleotide sequence ID" value="NZ_JARQAI010000008.1"/>
</dbReference>
<reference evidence="1" key="1">
    <citation type="submission" date="2023-03" db="EMBL/GenBank/DDBJ databases">
        <authorList>
            <person name="Shen W."/>
            <person name="Cai J."/>
        </authorList>
    </citation>
    <scope>NUCLEOTIDE SEQUENCE</scope>
    <source>
        <strain evidence="1">P69-2</strain>
    </source>
</reference>
<dbReference type="EMBL" id="JARQAI010000008">
    <property type="protein sequence ID" value="MDT2736899.1"/>
    <property type="molecule type" value="Genomic_DNA"/>
</dbReference>
<gene>
    <name evidence="1" type="ORF">P7H00_07140</name>
</gene>
<name>A0AAE4HZX1_9ENTE</name>
<dbReference type="PIRSF" id="PIRSF014677">
    <property type="entry name" value="UCP014677"/>
    <property type="match status" value="1"/>
</dbReference>
<organism evidence="1 2">
    <name type="scientific">Enterococcus pseudoavium</name>
    <dbReference type="NCBI Taxonomy" id="44007"/>
    <lineage>
        <taxon>Bacteria</taxon>
        <taxon>Bacillati</taxon>
        <taxon>Bacillota</taxon>
        <taxon>Bacilli</taxon>
        <taxon>Lactobacillales</taxon>
        <taxon>Enterococcaceae</taxon>
        <taxon>Enterococcus</taxon>
    </lineage>
</organism>
<dbReference type="Pfam" id="PF13289">
    <property type="entry name" value="SIR2_2"/>
    <property type="match status" value="1"/>
</dbReference>
<dbReference type="Proteomes" id="UP001180842">
    <property type="component" value="Unassembled WGS sequence"/>
</dbReference>
<protein>
    <submittedName>
        <fullName evidence="1">SIR2 family protein</fullName>
    </submittedName>
</protein>
<evidence type="ECO:0000313" key="1">
    <source>
        <dbReference type="EMBL" id="MDT2736899.1"/>
    </source>
</evidence>
<evidence type="ECO:0000313" key="2">
    <source>
        <dbReference type="Proteomes" id="UP001180842"/>
    </source>
</evidence>
<dbReference type="AlphaFoldDB" id="A0AAE4HZX1"/>
<sequence length="533" mass="62419">MLNDIVKENRYPIIFIGSGISKRYLKNFPNWEELLKEYWDKIGETQNFYSYLRSLKHDENLSQKKDSEKDFYANTIAATYIQGKFDDLFFSEEIVIESLSIKDAYQTKLSPFKYDIAERFKNYEIREGVEEELEMFKAFLSKAKMIITTNYDTFIEDLLEDIDAKPNVYVGQKGFFDQTLDWSELYKIHGDVNASNSIVINEHDYLEYDHNSVLLSAKILVNMIESPIIFLGYSLSDRNVRELLGEFSSQIPQEDIRKTTNRIIIVEYEKDKSFLEEEMMRDQELDINYLHILTDNFTLLFNQISKINEGLSPKEVLRYQKAIKNIIVSAGSKGHLDTVLVSPQQMENLEEQISDGKNIVVALGDRKNVFVFPDIISYMHDYLFELNEYLPETALSFAAQDGSRITKTPFLRYLVENDVQSLNLKSEVIEKLNNKIEQTSSFEDFKEELNEYFKLDFDNLSSITDQNFNFNRECGIVAYNMDKLDIREVQKYIQETSYPQFVSSVKNKTNLRSSVRKVFFAYDFIKYGAPKKI</sequence>
<dbReference type="InterPro" id="IPR011202">
    <property type="entry name" value="UCP014677"/>
</dbReference>
<proteinExistence type="predicted"/>
<comment type="caution">
    <text evidence="1">The sequence shown here is derived from an EMBL/GenBank/DDBJ whole genome shotgun (WGS) entry which is preliminary data.</text>
</comment>
<accession>A0AAE4HZX1</accession>